<gene>
    <name evidence="1" type="ORF">ACFPOU_17130</name>
</gene>
<comment type="caution">
    <text evidence="1">The sequence shown here is derived from an EMBL/GenBank/DDBJ whole genome shotgun (WGS) entry which is preliminary data.</text>
</comment>
<reference evidence="2" key="1">
    <citation type="journal article" date="2019" name="Int. J. Syst. Evol. Microbiol.">
        <title>The Global Catalogue of Microorganisms (GCM) 10K type strain sequencing project: providing services to taxonomists for standard genome sequencing and annotation.</title>
        <authorList>
            <consortium name="The Broad Institute Genomics Platform"/>
            <consortium name="The Broad Institute Genome Sequencing Center for Infectious Disease"/>
            <person name="Wu L."/>
            <person name="Ma J."/>
        </authorList>
    </citation>
    <scope>NUCLEOTIDE SEQUENCE [LARGE SCALE GENOMIC DNA]</scope>
    <source>
        <strain evidence="2">CCUG 38813</strain>
    </source>
</reference>
<proteinExistence type="predicted"/>
<keyword evidence="2" id="KW-1185">Reference proteome</keyword>
<dbReference type="EMBL" id="JBHSMS010000055">
    <property type="protein sequence ID" value="MFC5512829.1"/>
    <property type="molecule type" value="Genomic_DNA"/>
</dbReference>
<evidence type="ECO:0000313" key="2">
    <source>
        <dbReference type="Proteomes" id="UP001596031"/>
    </source>
</evidence>
<dbReference type="Proteomes" id="UP001596031">
    <property type="component" value="Unassembled WGS sequence"/>
</dbReference>
<accession>A0ABW0PQU5</accession>
<protein>
    <submittedName>
        <fullName evidence="1">Uncharacterized protein</fullName>
    </submittedName>
</protein>
<dbReference type="RefSeq" id="WP_379723849.1">
    <property type="nucleotide sequence ID" value="NZ_JBHSMS010000055.1"/>
</dbReference>
<sequence length="582" mass="65515">MINNAGAVAPVDGRFRPESISHFKEVAKNLAWLLERPLQKCQEDLARIYRYTGLHELQQVMSKPGSPGPFDPRYNYLESEEEEVIEEHERRIFFILFGIPKGYWREGFVAKDRCFLVFEMGLFQEAAEHRVCFEKIRQLLSYEVPSDRWPLIHGWPLGLKSWLSSGYTEPFTLAEGWAKVFPPSRYAPVEYADIRWQRRMTGLVRLKDIFQILAPRVGGRKPAGMGQVAFGQFEIEGGDIIESSFEEYYLAEWLALKTPQPRPEGAHQQKEAIRAFVQRPSRATAAACDFVKDLKDPVGFRDRWAFESIKAAMHDNGNPSRALFSSTLAEGSIQSLFLHMEWGDADVSESYGCGMWQLNYTQTLVNDQLDTAGRMPIAQPFIHANGSLIVPFDSDLTPLSHEGWYLCHDSSDFASELAAVAFAEVYLPAIGVGRSGFAFRQSAYSVIEIEELLLADSVNPAALKAYFQGLLDTFEDNCLADSYGYWCHTLDLIDEDAEGNRERNENDEYADNVFAPAVLLINVEGGGLTFVEAMHQRGQRVSSLKRATAVDSTARALAAMVVEAVKGLEVDVVVYDGRHSRT</sequence>
<name>A0ABW0PQU5_9BURK</name>
<evidence type="ECO:0000313" key="1">
    <source>
        <dbReference type="EMBL" id="MFC5512829.1"/>
    </source>
</evidence>
<organism evidence="1 2">
    <name type="scientific">Massilia jejuensis</name>
    <dbReference type="NCBI Taxonomy" id="648894"/>
    <lineage>
        <taxon>Bacteria</taxon>
        <taxon>Pseudomonadati</taxon>
        <taxon>Pseudomonadota</taxon>
        <taxon>Betaproteobacteria</taxon>
        <taxon>Burkholderiales</taxon>
        <taxon>Oxalobacteraceae</taxon>
        <taxon>Telluria group</taxon>
        <taxon>Massilia</taxon>
    </lineage>
</organism>